<comment type="caution">
    <text evidence="9">The sequence shown here is derived from an EMBL/GenBank/DDBJ whole genome shotgun (WGS) entry which is preliminary data.</text>
</comment>
<comment type="similarity">
    <text evidence="2">Belongs to the NlpA lipoprotein family.</text>
</comment>
<evidence type="ECO:0000313" key="9">
    <source>
        <dbReference type="EMBL" id="EHR34030.1"/>
    </source>
</evidence>
<gene>
    <name evidence="9" type="ORF">HMPREF9709_00966</name>
</gene>
<dbReference type="GeneID" id="96998957"/>
<keyword evidence="3 8" id="KW-0732">Signal</keyword>
<evidence type="ECO:0000313" key="10">
    <source>
        <dbReference type="Proteomes" id="UP000004191"/>
    </source>
</evidence>
<dbReference type="GO" id="GO:0016020">
    <property type="term" value="C:membrane"/>
    <property type="evidence" value="ECO:0007669"/>
    <property type="project" value="UniProtKB-SubCell"/>
</dbReference>
<feature type="chain" id="PRO_5003590939" evidence="8">
    <location>
        <begin position="26"/>
        <end position="289"/>
    </location>
</feature>
<sequence length="289" mass="32459">MKKIFTVLMTVLTLVLVGCGTTNNADTKGEKNTETPKTEVESKAEANKSQETIKIASHTNPMIDMLKLIEDDLSKAGYKLEIMEVSDNVQANVALQNKEVDANFFQHEPFMQQYNKGNNANLVKLTPVYNALVAFYSKDYKKLEELPEKAVVAIPNDPTNKARALRLLAKGGLIELKDPNSYEVDIKDITKNSKNLQIKEWGLLNLNEAYQESDLTFNYPTYIEALGLKPEVDGLLLEGESDQVFAITVAAREDNKDSEKLQKLKELMTGEKIKKFIDEKLKGHARVAF</sequence>
<evidence type="ECO:0000256" key="6">
    <source>
        <dbReference type="ARBA" id="ARBA00023288"/>
    </source>
</evidence>
<name>H3NNQ5_9FIRM</name>
<dbReference type="PANTHER" id="PTHR30429:SF0">
    <property type="entry name" value="METHIONINE-BINDING LIPOPROTEIN METQ"/>
    <property type="match status" value="1"/>
</dbReference>
<evidence type="ECO:0000256" key="5">
    <source>
        <dbReference type="ARBA" id="ARBA00023139"/>
    </source>
</evidence>
<dbReference type="HOGENOM" id="CLU_067080_0_1_9"/>
<dbReference type="eggNOG" id="COG1464">
    <property type="taxonomic scope" value="Bacteria"/>
</dbReference>
<feature type="compositionally biased region" description="Basic and acidic residues" evidence="7">
    <location>
        <begin position="27"/>
        <end position="48"/>
    </location>
</feature>
<evidence type="ECO:0000256" key="7">
    <source>
        <dbReference type="SAM" id="MobiDB-lite"/>
    </source>
</evidence>
<keyword evidence="6 9" id="KW-0449">Lipoprotein</keyword>
<dbReference type="OrthoDB" id="9812878at2"/>
<keyword evidence="10" id="KW-1185">Reference proteome</keyword>
<evidence type="ECO:0000256" key="3">
    <source>
        <dbReference type="ARBA" id="ARBA00022729"/>
    </source>
</evidence>
<dbReference type="EMBL" id="AGEI01000021">
    <property type="protein sequence ID" value="EHR34030.1"/>
    <property type="molecule type" value="Genomic_DNA"/>
</dbReference>
<dbReference type="PROSITE" id="PS51257">
    <property type="entry name" value="PROKAR_LIPOPROTEIN"/>
    <property type="match status" value="1"/>
</dbReference>
<keyword evidence="5" id="KW-0564">Palmitate</keyword>
<dbReference type="Pfam" id="PF03180">
    <property type="entry name" value="Lipoprotein_9"/>
    <property type="match status" value="1"/>
</dbReference>
<evidence type="ECO:0000256" key="2">
    <source>
        <dbReference type="ARBA" id="ARBA00008973"/>
    </source>
</evidence>
<dbReference type="InterPro" id="IPR004872">
    <property type="entry name" value="Lipoprotein_NlpA"/>
</dbReference>
<feature type="region of interest" description="Disordered" evidence="7">
    <location>
        <begin position="23"/>
        <end position="49"/>
    </location>
</feature>
<dbReference type="Proteomes" id="UP000004191">
    <property type="component" value="Unassembled WGS sequence"/>
</dbReference>
<proteinExistence type="inferred from homology"/>
<organism evidence="9 10">
    <name type="scientific">Helcococcus kunzii ATCC 51366</name>
    <dbReference type="NCBI Taxonomy" id="883114"/>
    <lineage>
        <taxon>Bacteria</taxon>
        <taxon>Bacillati</taxon>
        <taxon>Bacillota</taxon>
        <taxon>Tissierellia</taxon>
        <taxon>Tissierellales</taxon>
        <taxon>Peptoniphilaceae</taxon>
        <taxon>Helcococcus</taxon>
    </lineage>
</organism>
<dbReference type="AlphaFoldDB" id="H3NNQ5"/>
<evidence type="ECO:0000256" key="8">
    <source>
        <dbReference type="SAM" id="SignalP"/>
    </source>
</evidence>
<dbReference type="PANTHER" id="PTHR30429">
    <property type="entry name" value="D-METHIONINE-BINDING LIPOPROTEIN METQ"/>
    <property type="match status" value="1"/>
</dbReference>
<dbReference type="Gene3D" id="3.40.190.10">
    <property type="entry name" value="Periplasmic binding protein-like II"/>
    <property type="match status" value="2"/>
</dbReference>
<dbReference type="STRING" id="883114.HMPREF9709_00966"/>
<evidence type="ECO:0000256" key="1">
    <source>
        <dbReference type="ARBA" id="ARBA00004635"/>
    </source>
</evidence>
<evidence type="ECO:0000256" key="4">
    <source>
        <dbReference type="ARBA" id="ARBA00023136"/>
    </source>
</evidence>
<comment type="subcellular location">
    <subcellularLocation>
        <location evidence="1">Membrane</location>
        <topology evidence="1">Lipid-anchor</topology>
    </subcellularLocation>
</comment>
<protein>
    <submittedName>
        <fullName evidence="9">YaeC family lipoprotein</fullName>
    </submittedName>
</protein>
<reference evidence="9 10" key="1">
    <citation type="submission" date="2012-01" db="EMBL/GenBank/DDBJ databases">
        <title>The Genome Sequence of Helcococcus kunzii ATCC 51366.</title>
        <authorList>
            <consortium name="The Broad Institute Genome Sequencing Platform"/>
            <person name="Earl A."/>
            <person name="Ward D."/>
            <person name="Feldgarden M."/>
            <person name="Gevers D."/>
            <person name="Huys G."/>
            <person name="Young S.K."/>
            <person name="Zeng Q."/>
            <person name="Gargeya S."/>
            <person name="Fitzgerald M."/>
            <person name="Haas B."/>
            <person name="Abouelleil A."/>
            <person name="Alvarado L."/>
            <person name="Arachchi H.M."/>
            <person name="Berlin A."/>
            <person name="Chapman S.B."/>
            <person name="Gearin G."/>
            <person name="Goldberg J."/>
            <person name="Griggs A."/>
            <person name="Gujja S."/>
            <person name="Hansen M."/>
            <person name="Heiman D."/>
            <person name="Howarth C."/>
            <person name="Larimer J."/>
            <person name="Lui A."/>
            <person name="MacDonald P.J.P."/>
            <person name="McCowen C."/>
            <person name="Montmayeur A."/>
            <person name="Murphy C."/>
            <person name="Neiman D."/>
            <person name="Pearson M."/>
            <person name="Priest M."/>
            <person name="Roberts A."/>
            <person name="Saif S."/>
            <person name="Shea T."/>
            <person name="Sisk P."/>
            <person name="Stolte C."/>
            <person name="Sykes S."/>
            <person name="Wortman J."/>
            <person name="Nusbaum C."/>
            <person name="Birren B."/>
        </authorList>
    </citation>
    <scope>NUCLEOTIDE SEQUENCE [LARGE SCALE GENOMIC DNA]</scope>
    <source>
        <strain evidence="9 10">ATCC 51366</strain>
    </source>
</reference>
<dbReference type="RefSeq" id="WP_005398427.1">
    <property type="nucleotide sequence ID" value="NZ_JH601088.1"/>
</dbReference>
<dbReference type="PATRIC" id="fig|883114.3.peg.956"/>
<dbReference type="SUPFAM" id="SSF53850">
    <property type="entry name" value="Periplasmic binding protein-like II"/>
    <property type="match status" value="1"/>
</dbReference>
<keyword evidence="4" id="KW-0472">Membrane</keyword>
<feature type="signal peptide" evidence="8">
    <location>
        <begin position="1"/>
        <end position="25"/>
    </location>
</feature>
<accession>H3NNQ5</accession>